<keyword evidence="3" id="KW-1185">Reference proteome</keyword>
<feature type="signal peptide" evidence="1">
    <location>
        <begin position="1"/>
        <end position="27"/>
    </location>
</feature>
<name>A0A225DXE4_9BACT</name>
<keyword evidence="1" id="KW-0732">Signal</keyword>
<dbReference type="Pfam" id="PF12779">
    <property type="entry name" value="WXXGXW"/>
    <property type="match status" value="2"/>
</dbReference>
<evidence type="ECO:0000313" key="2">
    <source>
        <dbReference type="EMBL" id="OWK41889.1"/>
    </source>
</evidence>
<sequence length="550" mass="59832">MGASRLCFILTGVLMATFAGVPSGVRAQVPPPPPAPGQDAVAGQEPGVEVLTRGQVHEAFAATTEFPVAGPVVPKAPPQPIEEMPPDQRPAGPNVQWLPGYWHWDEERNDYIWICGFWRVSPPGKVWVPGSWREVPCGVQWAAGFWQASFKSQTALELLPPPPPPPASSEVAISRPPTPTSVYVPGTYVWQGRYVWQPGNWVEYLPGLVWVPAHFRRAPEGYVFVEGYWDYPLDARGVLYAPVAFDQGVCTRPGYVYTPVYAVSPSCMYGAMFVRRGYGTYYFGDYFDSQYATAGYTAWCGSANEATFTVSIDVGPGLSYDPLWGYYRVAYRTDPEWAAAVGNVYAGRYRGDIPRPPRTIAQQTTIIGNITQVNVTHAAVVNTVMVAPVKTIQRTNTTLVLTPVKREEAVYEAARVREARAAAVQRQQAAMTWTTGASPPTSGPSAVKAAVPHGPLAVKAVGSHAAPAGKPSILHAVAARTRMIVPGAKRAPPHATEAHKGSHEHPSLAEMGGRVLLHLLAKGAVAALDAMAHEHEYEHEKEHEKHHEKK</sequence>
<proteinExistence type="predicted"/>
<dbReference type="InterPro" id="IPR024447">
    <property type="entry name" value="YXWGXW_rpt"/>
</dbReference>
<dbReference type="OrthoDB" id="273229at2"/>
<evidence type="ECO:0000256" key="1">
    <source>
        <dbReference type="SAM" id="SignalP"/>
    </source>
</evidence>
<dbReference type="AlphaFoldDB" id="A0A225DXE4"/>
<organism evidence="2 3">
    <name type="scientific">Fimbriiglobus ruber</name>
    <dbReference type="NCBI Taxonomy" id="1908690"/>
    <lineage>
        <taxon>Bacteria</taxon>
        <taxon>Pseudomonadati</taxon>
        <taxon>Planctomycetota</taxon>
        <taxon>Planctomycetia</taxon>
        <taxon>Gemmatales</taxon>
        <taxon>Gemmataceae</taxon>
        <taxon>Fimbriiglobus</taxon>
    </lineage>
</organism>
<comment type="caution">
    <text evidence="2">The sequence shown here is derived from an EMBL/GenBank/DDBJ whole genome shotgun (WGS) entry which is preliminary data.</text>
</comment>
<gene>
    <name evidence="2" type="ORF">FRUB_03967</name>
</gene>
<evidence type="ECO:0000313" key="3">
    <source>
        <dbReference type="Proteomes" id="UP000214646"/>
    </source>
</evidence>
<dbReference type="Proteomes" id="UP000214646">
    <property type="component" value="Unassembled WGS sequence"/>
</dbReference>
<evidence type="ECO:0008006" key="4">
    <source>
        <dbReference type="Google" id="ProtNLM"/>
    </source>
</evidence>
<reference evidence="3" key="1">
    <citation type="submission" date="2017-06" db="EMBL/GenBank/DDBJ databases">
        <title>Genome analysis of Fimbriiglobus ruber SP5, the first member of the order Planctomycetales with confirmed chitinolytic capability.</title>
        <authorList>
            <person name="Ravin N.V."/>
            <person name="Rakitin A.L."/>
            <person name="Ivanova A.A."/>
            <person name="Beletsky A.V."/>
            <person name="Kulichevskaya I.S."/>
            <person name="Mardanov A.V."/>
            <person name="Dedysh S.N."/>
        </authorList>
    </citation>
    <scope>NUCLEOTIDE SEQUENCE [LARGE SCALE GENOMIC DNA]</scope>
    <source>
        <strain evidence="3">SP5</strain>
    </source>
</reference>
<protein>
    <recommendedName>
        <fullName evidence="4">Lipoprotein</fullName>
    </recommendedName>
</protein>
<dbReference type="RefSeq" id="WP_088255114.1">
    <property type="nucleotide sequence ID" value="NZ_NIDE01000005.1"/>
</dbReference>
<feature type="chain" id="PRO_5013257071" description="Lipoprotein" evidence="1">
    <location>
        <begin position="28"/>
        <end position="550"/>
    </location>
</feature>
<dbReference type="EMBL" id="NIDE01000005">
    <property type="protein sequence ID" value="OWK41889.1"/>
    <property type="molecule type" value="Genomic_DNA"/>
</dbReference>
<accession>A0A225DXE4</accession>